<dbReference type="PANTHER" id="PTHR23068">
    <property type="entry name" value="DNA CYTOSINE-5- -METHYLTRANSFERASE 3-RELATED"/>
    <property type="match status" value="1"/>
</dbReference>
<feature type="region of interest" description="Disordered" evidence="16">
    <location>
        <begin position="351"/>
        <end position="414"/>
    </location>
</feature>
<dbReference type="Pfam" id="PF21255">
    <property type="entry name" value="DNMT3_ADD_GATA1-like"/>
    <property type="match status" value="1"/>
</dbReference>
<dbReference type="CDD" id="cd20155">
    <property type="entry name" value="PWWP_DNMT3B"/>
    <property type="match status" value="1"/>
</dbReference>
<evidence type="ECO:0000259" key="17">
    <source>
        <dbReference type="PROSITE" id="PS50812"/>
    </source>
</evidence>
<evidence type="ECO:0000256" key="1">
    <source>
        <dbReference type="ARBA" id="ARBA00004123"/>
    </source>
</evidence>
<evidence type="ECO:0000256" key="7">
    <source>
        <dbReference type="ARBA" id="ARBA00022723"/>
    </source>
</evidence>
<evidence type="ECO:0000256" key="10">
    <source>
        <dbReference type="ARBA" id="ARBA00022934"/>
    </source>
</evidence>
<dbReference type="GO" id="GO:0032259">
    <property type="term" value="P:methylation"/>
    <property type="evidence" value="ECO:0007669"/>
    <property type="project" value="UniProtKB-KW"/>
</dbReference>
<feature type="region of interest" description="Disordered" evidence="16">
    <location>
        <begin position="77"/>
        <end position="226"/>
    </location>
</feature>
<dbReference type="Gene3D" id="3.40.50.150">
    <property type="entry name" value="Vaccinia Virus protein VP39"/>
    <property type="match status" value="1"/>
</dbReference>
<dbReference type="GO" id="GO:0008270">
    <property type="term" value="F:zinc ion binding"/>
    <property type="evidence" value="ECO:0007669"/>
    <property type="project" value="UniProtKB-KW"/>
</dbReference>
<evidence type="ECO:0000256" key="8">
    <source>
        <dbReference type="ARBA" id="ARBA00022771"/>
    </source>
</evidence>
<keyword evidence="6 15" id="KW-0949">S-adenosyl-L-methionine</keyword>
<dbReference type="FunFam" id="3.40.50.150:FF:000008">
    <property type="entry name" value="DNA (Cytosine-5)-methyltransferase 3A isoform X1"/>
    <property type="match status" value="1"/>
</dbReference>
<dbReference type="PROSITE" id="PS51679">
    <property type="entry name" value="SAM_MT_C5"/>
    <property type="match status" value="1"/>
</dbReference>
<keyword evidence="13" id="KW-0539">Nucleus</keyword>
<keyword evidence="4 15" id="KW-0489">Methyltransferase</keyword>
<evidence type="ECO:0000256" key="5">
    <source>
        <dbReference type="ARBA" id="ARBA00022679"/>
    </source>
</evidence>
<keyword evidence="5 15" id="KW-0808">Transferase</keyword>
<keyword evidence="10" id="KW-0164">Citrullination</keyword>
<feature type="domain" description="PWWP" evidence="17">
    <location>
        <begin position="242"/>
        <end position="294"/>
    </location>
</feature>
<dbReference type="CDD" id="cd11728">
    <property type="entry name" value="ADDz_Dnmt3b"/>
    <property type="match status" value="1"/>
</dbReference>
<evidence type="ECO:0000256" key="2">
    <source>
        <dbReference type="ARBA" id="ARBA00011975"/>
    </source>
</evidence>
<dbReference type="EC" id="2.1.1.37" evidence="2"/>
<dbReference type="InterPro" id="IPR011011">
    <property type="entry name" value="Znf_FYVE_PHD"/>
</dbReference>
<dbReference type="PROSITE" id="PS50812">
    <property type="entry name" value="PWWP"/>
    <property type="match status" value="1"/>
</dbReference>
<evidence type="ECO:0000256" key="3">
    <source>
        <dbReference type="ARBA" id="ARBA00022491"/>
    </source>
</evidence>
<dbReference type="FunFam" id="1.10.720.50:FF:000001">
    <property type="entry name" value="DNA (Cytosine-5)-methyltransferase 3B isoform X2"/>
    <property type="match status" value="1"/>
</dbReference>
<proteinExistence type="evidence at transcript level"/>
<reference evidence="19" key="1">
    <citation type="journal article" date="2003" name="Gene Expr. Patterns">
        <title>Analysis of DNA (cytosine 5) methyltransferase mRNA sequence and expression in bovine preimplantation embryos, fetal and adult tissues.</title>
        <authorList>
            <person name="Golding M.C."/>
            <person name="Westhusin M.E."/>
        </authorList>
    </citation>
    <scope>NUCLEOTIDE SEQUENCE</scope>
</reference>
<dbReference type="PROSITE" id="PS51533">
    <property type="entry name" value="ADD"/>
    <property type="match status" value="1"/>
</dbReference>
<sequence length="735" mass="82251">MKGVDSLINEDKHANRREDSVITDGAVIAQCCDSKQSPSPRILQSISTLEIIGARGVRGRRSSSRLSKREVSSLLSYTQDLTGDGDGEGEDGDGSDTPVMPKLFRETRTRSESPAVRTRNNSSTSTRERHRPSLRSTQGRQARNHVDESPVAFSTTRSLRRRTGSSAGTPWPSPASPYLTIDLTDEDVVPQSSSTPYARLGQDSQQESMESSQLDADGRDADSTEYQDGKEFGIGDLVSCGGKIKGFSWWPAMVVSWKATSKRQAMSGMRWVQWFGDGKFSEIPADKLVALGLFSQHFNLATFNKLVSYRKAMYHALEKARIRAGKMFPSSPGDSLEDQLKPMLEWAHGGFKPTGVEGLKPNNKQPENKTRRRTADDSATSDYCPPPKRLKTNCYNNGKDRGEEDQSREQMASDVASNKGNLEDSCLSCGRKNPVSFHPLFEGGLCQTCRDRFLELFYMYDDDGYQSYCTVCCEGRELLLCSNTSCCRCFCVECLEVLVGAGTAAEAKLQEPWSCYMCLPQRCHGILRRRKDWSVRLQAFFTSDPGLEYEAPKLYPAIPANRRRPIRVLSLFDGIATGYLVLKELGIKVEKYVASEVCEESIAVGTVKHEGNIKYVNDVRNITKKNIEEWGPFDLVIGGSPCNDLSNVNPARKGLYEGTGRLFFEFYHLLNYTRPKEGEDRPFFWMFENVVAMKVGDKRDISRFLECNPVMIDAIKVSAAHRARYFWGNLPGMNS</sequence>
<keyword evidence="11" id="KW-0238">DNA-binding</keyword>
<evidence type="ECO:0000256" key="15">
    <source>
        <dbReference type="PROSITE-ProRule" id="PRU01016"/>
    </source>
</evidence>
<gene>
    <name evidence="19" type="primary">DNMT3b4</name>
</gene>
<dbReference type="GO" id="GO:0003886">
    <property type="term" value="F:DNA (cytosine-5-)-methyltransferase activity"/>
    <property type="evidence" value="ECO:0007669"/>
    <property type="project" value="UniProtKB-EC"/>
</dbReference>
<dbReference type="InterPro" id="IPR001525">
    <property type="entry name" value="C5_MeTfrase"/>
</dbReference>
<dbReference type="InterPro" id="IPR030488">
    <property type="entry name" value="DNMT3B_ADD"/>
</dbReference>
<keyword evidence="8" id="KW-0863">Zinc-finger</keyword>
<dbReference type="SMART" id="SM00293">
    <property type="entry name" value="PWWP"/>
    <property type="match status" value="1"/>
</dbReference>
<evidence type="ECO:0000256" key="11">
    <source>
        <dbReference type="ARBA" id="ARBA00023125"/>
    </source>
</evidence>
<evidence type="ECO:0000256" key="9">
    <source>
        <dbReference type="ARBA" id="ARBA00022833"/>
    </source>
</evidence>
<evidence type="ECO:0000256" key="12">
    <source>
        <dbReference type="ARBA" id="ARBA00023159"/>
    </source>
</evidence>
<feature type="compositionally biased region" description="Basic and acidic residues" evidence="16">
    <location>
        <begin position="398"/>
        <end position="408"/>
    </location>
</feature>
<feature type="compositionally biased region" description="Acidic residues" evidence="16">
    <location>
        <begin position="83"/>
        <end position="94"/>
    </location>
</feature>
<keyword evidence="12" id="KW-0010">Activator</keyword>
<evidence type="ECO:0000256" key="4">
    <source>
        <dbReference type="ARBA" id="ARBA00022603"/>
    </source>
</evidence>
<keyword evidence="3" id="KW-0678">Repressor</keyword>
<evidence type="ECO:0000256" key="16">
    <source>
        <dbReference type="SAM" id="MobiDB-lite"/>
    </source>
</evidence>
<keyword evidence="9" id="KW-0862">Zinc</keyword>
<dbReference type="GO" id="GO:0000122">
    <property type="term" value="P:negative regulation of transcription by RNA polymerase II"/>
    <property type="evidence" value="ECO:0007669"/>
    <property type="project" value="UniProtKB-ARBA"/>
</dbReference>
<feature type="compositionally biased region" description="Basic and acidic residues" evidence="16">
    <location>
        <begin position="366"/>
        <end position="376"/>
    </location>
</feature>
<dbReference type="SUPFAM" id="SSF57903">
    <property type="entry name" value="FYVE/PHD zinc finger"/>
    <property type="match status" value="1"/>
</dbReference>
<dbReference type="Gene3D" id="2.30.30.140">
    <property type="match status" value="1"/>
</dbReference>
<evidence type="ECO:0000256" key="6">
    <source>
        <dbReference type="ARBA" id="ARBA00022691"/>
    </source>
</evidence>
<dbReference type="InterPro" id="IPR000313">
    <property type="entry name" value="PWWP_dom"/>
</dbReference>
<evidence type="ECO:0000313" key="19">
    <source>
        <dbReference type="EMBL" id="AAP20554.1"/>
    </source>
</evidence>
<evidence type="ECO:0000256" key="13">
    <source>
        <dbReference type="ARBA" id="ARBA00023242"/>
    </source>
</evidence>
<feature type="active site" evidence="15">
    <location>
        <position position="642"/>
    </location>
</feature>
<keyword evidence="7" id="KW-0479">Metal-binding</keyword>
<feature type="domain" description="PHD-type" evidence="18">
    <location>
        <begin position="414"/>
        <end position="546"/>
    </location>
</feature>
<dbReference type="PROSITE" id="PS00094">
    <property type="entry name" value="C5_MTASE_1"/>
    <property type="match status" value="1"/>
</dbReference>
<evidence type="ECO:0000256" key="14">
    <source>
        <dbReference type="ARBA" id="ARBA00073043"/>
    </source>
</evidence>
<dbReference type="InterPro" id="IPR040552">
    <property type="entry name" value="DNMT3_ADD_GATA1-like"/>
</dbReference>
<accession>Q7YS57</accession>
<dbReference type="Pfam" id="PF17980">
    <property type="entry name" value="ADD_DNMT3"/>
    <property type="match status" value="1"/>
</dbReference>
<comment type="similarity">
    <text evidence="15">Belongs to the class I-like SAM-binding methyltransferase superfamily. C5-methyltransferase family.</text>
</comment>
<name>Q7YS57_BOVIN</name>
<dbReference type="FunFam" id="2.30.30.140:FF:000006">
    <property type="entry name" value="DNA (Cytosine-5)-methyltransferase 3B isoform 3"/>
    <property type="match status" value="1"/>
</dbReference>
<dbReference type="PANTHER" id="PTHR23068:SF9">
    <property type="entry name" value="DNA (CYTOSINE-5)-METHYLTRANSFERASE 3B"/>
    <property type="match status" value="1"/>
</dbReference>
<evidence type="ECO:0000259" key="18">
    <source>
        <dbReference type="PROSITE" id="PS51533"/>
    </source>
</evidence>
<organism evidence="19">
    <name type="scientific">Bos taurus</name>
    <name type="common">Bovine</name>
    <dbReference type="NCBI Taxonomy" id="9913"/>
    <lineage>
        <taxon>Eukaryota</taxon>
        <taxon>Metazoa</taxon>
        <taxon>Chordata</taxon>
        <taxon>Craniata</taxon>
        <taxon>Vertebrata</taxon>
        <taxon>Euteleostomi</taxon>
        <taxon>Mammalia</taxon>
        <taxon>Eutheria</taxon>
        <taxon>Laurasiatheria</taxon>
        <taxon>Artiodactyla</taxon>
        <taxon>Ruminantia</taxon>
        <taxon>Pecora</taxon>
        <taxon>Bovidae</taxon>
        <taxon>Bovinae</taxon>
        <taxon>Bos</taxon>
    </lineage>
</organism>
<dbReference type="Gene3D" id="1.10.720.50">
    <property type="entry name" value="PWWP, helical domain"/>
    <property type="match status" value="1"/>
</dbReference>
<dbReference type="SUPFAM" id="SSF63748">
    <property type="entry name" value="Tudor/PWWP/MBT"/>
    <property type="match status" value="1"/>
</dbReference>
<dbReference type="EMBL" id="AY244712">
    <property type="protein sequence ID" value="AAP20554.1"/>
    <property type="molecule type" value="mRNA"/>
</dbReference>
<dbReference type="GO" id="GO:0005654">
    <property type="term" value="C:nucleoplasm"/>
    <property type="evidence" value="ECO:0007669"/>
    <property type="project" value="UniProtKB-ARBA"/>
</dbReference>
<dbReference type="GO" id="GO:0003677">
    <property type="term" value="F:DNA binding"/>
    <property type="evidence" value="ECO:0007669"/>
    <property type="project" value="UniProtKB-KW"/>
</dbReference>
<dbReference type="Pfam" id="PF00855">
    <property type="entry name" value="PWWP"/>
    <property type="match status" value="1"/>
</dbReference>
<feature type="region of interest" description="Disordered" evidence="16">
    <location>
        <begin position="1"/>
        <end position="20"/>
    </location>
</feature>
<dbReference type="AlphaFoldDB" id="Q7YS57"/>
<dbReference type="SUPFAM" id="SSF53335">
    <property type="entry name" value="S-adenosyl-L-methionine-dependent methyltransferases"/>
    <property type="match status" value="1"/>
</dbReference>
<dbReference type="InterPro" id="IPR025766">
    <property type="entry name" value="ADD"/>
</dbReference>
<feature type="compositionally biased region" description="Basic and acidic residues" evidence="16">
    <location>
        <begin position="216"/>
        <end position="226"/>
    </location>
</feature>
<dbReference type="InterPro" id="IPR050390">
    <property type="entry name" value="C5-Methyltransferase"/>
</dbReference>
<comment type="subcellular location">
    <subcellularLocation>
        <location evidence="1">Nucleus</location>
    </subcellularLocation>
</comment>
<dbReference type="Pfam" id="PF00145">
    <property type="entry name" value="DNA_methylase"/>
    <property type="match status" value="1"/>
</dbReference>
<dbReference type="InterPro" id="IPR049554">
    <property type="entry name" value="DNMT3_ADD_PHD"/>
</dbReference>
<feature type="compositionally biased region" description="Basic and acidic residues" evidence="16">
    <location>
        <begin position="9"/>
        <end position="20"/>
    </location>
</feature>
<protein>
    <recommendedName>
        <fullName evidence="14">DNA (cytosine-5)-methyltransferase 3B</fullName>
        <ecNumber evidence="2">2.1.1.37</ecNumber>
    </recommendedName>
</protein>
<feature type="compositionally biased region" description="Low complexity" evidence="16">
    <location>
        <begin position="202"/>
        <end position="213"/>
    </location>
</feature>
<dbReference type="InterPro" id="IPR018117">
    <property type="entry name" value="C5_DNA_meth_AS"/>
</dbReference>
<dbReference type="InterPro" id="IPR029063">
    <property type="entry name" value="SAM-dependent_MTases_sf"/>
</dbReference>